<dbReference type="PANTHER" id="PTHR36838">
    <property type="entry name" value="AUXIN EFFLUX CARRIER FAMILY PROTEIN"/>
    <property type="match status" value="1"/>
</dbReference>
<organism evidence="9 10">
    <name type="scientific">Roseburia intestinalis</name>
    <dbReference type="NCBI Taxonomy" id="166486"/>
    <lineage>
        <taxon>Bacteria</taxon>
        <taxon>Bacillati</taxon>
        <taxon>Bacillota</taxon>
        <taxon>Clostridia</taxon>
        <taxon>Lachnospirales</taxon>
        <taxon>Lachnospiraceae</taxon>
        <taxon>Roseburia</taxon>
    </lineage>
</organism>
<evidence type="ECO:0000256" key="6">
    <source>
        <dbReference type="ARBA" id="ARBA00022989"/>
    </source>
</evidence>
<sequence>MPDFAVTTAKNLSNLTAPLSMLVIGASFLDFKIIDLFTDTKLLLFSGIKMLLIPIAGTWIIKQFVDDPMILGVCMVMLATPVGSMAAMLAQQYDGNYDLAARGVALTAILAVVTMPVVSVLMGA</sequence>
<dbReference type="EMBL" id="QRID01000005">
    <property type="protein sequence ID" value="RHG29169.1"/>
    <property type="molecule type" value="Genomic_DNA"/>
</dbReference>
<gene>
    <name evidence="9" type="ORF">DW264_06080</name>
</gene>
<keyword evidence="6 8" id="KW-1133">Transmembrane helix</keyword>
<dbReference type="GO" id="GO:0005886">
    <property type="term" value="C:plasma membrane"/>
    <property type="evidence" value="ECO:0007669"/>
    <property type="project" value="UniProtKB-SubCell"/>
</dbReference>
<keyword evidence="3" id="KW-0813">Transport</keyword>
<dbReference type="Gene3D" id="1.20.1530.20">
    <property type="match status" value="1"/>
</dbReference>
<protein>
    <recommendedName>
        <fullName evidence="11">Auxin efflux carrier</fullName>
    </recommendedName>
</protein>
<evidence type="ECO:0000256" key="4">
    <source>
        <dbReference type="ARBA" id="ARBA00022475"/>
    </source>
</evidence>
<name>A0A3R6DKR5_9FIRM</name>
<dbReference type="PANTHER" id="PTHR36838:SF1">
    <property type="entry name" value="SLR1864 PROTEIN"/>
    <property type="match status" value="1"/>
</dbReference>
<evidence type="ECO:0000256" key="8">
    <source>
        <dbReference type="SAM" id="Phobius"/>
    </source>
</evidence>
<comment type="similarity">
    <text evidence="2">Belongs to the auxin efflux carrier (TC 2.A.69) family.</text>
</comment>
<dbReference type="Proteomes" id="UP000284051">
    <property type="component" value="Unassembled WGS sequence"/>
</dbReference>
<reference evidence="9 10" key="1">
    <citation type="submission" date="2018-08" db="EMBL/GenBank/DDBJ databases">
        <title>A genome reference for cultivated species of the human gut microbiota.</title>
        <authorList>
            <person name="Zou Y."/>
            <person name="Xue W."/>
            <person name="Luo G."/>
        </authorList>
    </citation>
    <scope>NUCLEOTIDE SEQUENCE [LARGE SCALE GENOMIC DNA]</scope>
    <source>
        <strain evidence="9 10">AM22-21LB</strain>
    </source>
</reference>
<comment type="subcellular location">
    <subcellularLocation>
        <location evidence="1">Cell membrane</location>
        <topology evidence="1">Multi-pass membrane protein</topology>
    </subcellularLocation>
</comment>
<accession>A0A3R6DKR5</accession>
<dbReference type="GO" id="GO:0055085">
    <property type="term" value="P:transmembrane transport"/>
    <property type="evidence" value="ECO:0007669"/>
    <property type="project" value="InterPro"/>
</dbReference>
<proteinExistence type="inferred from homology"/>
<dbReference type="AlphaFoldDB" id="A0A3R6DKR5"/>
<dbReference type="InterPro" id="IPR038770">
    <property type="entry name" value="Na+/solute_symporter_sf"/>
</dbReference>
<dbReference type="Pfam" id="PF03547">
    <property type="entry name" value="Mem_trans"/>
    <property type="match status" value="1"/>
</dbReference>
<feature type="transmembrane region" description="Helical" evidence="8">
    <location>
        <begin position="12"/>
        <end position="31"/>
    </location>
</feature>
<feature type="transmembrane region" description="Helical" evidence="8">
    <location>
        <begin position="99"/>
        <end position="122"/>
    </location>
</feature>
<keyword evidence="5 8" id="KW-0812">Transmembrane</keyword>
<evidence type="ECO:0008006" key="11">
    <source>
        <dbReference type="Google" id="ProtNLM"/>
    </source>
</evidence>
<evidence type="ECO:0000256" key="7">
    <source>
        <dbReference type="ARBA" id="ARBA00023136"/>
    </source>
</evidence>
<keyword evidence="7 8" id="KW-0472">Membrane</keyword>
<feature type="transmembrane region" description="Helical" evidence="8">
    <location>
        <begin position="68"/>
        <end position="87"/>
    </location>
</feature>
<evidence type="ECO:0000256" key="3">
    <source>
        <dbReference type="ARBA" id="ARBA00022448"/>
    </source>
</evidence>
<evidence type="ECO:0000256" key="2">
    <source>
        <dbReference type="ARBA" id="ARBA00010145"/>
    </source>
</evidence>
<evidence type="ECO:0000313" key="9">
    <source>
        <dbReference type="EMBL" id="RHG29169.1"/>
    </source>
</evidence>
<evidence type="ECO:0000313" key="10">
    <source>
        <dbReference type="Proteomes" id="UP000284051"/>
    </source>
</evidence>
<evidence type="ECO:0000256" key="5">
    <source>
        <dbReference type="ARBA" id="ARBA00022692"/>
    </source>
</evidence>
<keyword evidence="4" id="KW-1003">Cell membrane</keyword>
<feature type="transmembrane region" description="Helical" evidence="8">
    <location>
        <begin position="43"/>
        <end position="62"/>
    </location>
</feature>
<dbReference type="InterPro" id="IPR004776">
    <property type="entry name" value="Mem_transp_PIN-like"/>
</dbReference>
<evidence type="ECO:0000256" key="1">
    <source>
        <dbReference type="ARBA" id="ARBA00004651"/>
    </source>
</evidence>
<comment type="caution">
    <text evidence="9">The sequence shown here is derived from an EMBL/GenBank/DDBJ whole genome shotgun (WGS) entry which is preliminary data.</text>
</comment>